<comment type="caution">
    <text evidence="2">The sequence shown here is derived from an EMBL/GenBank/DDBJ whole genome shotgun (WGS) entry which is preliminary data.</text>
</comment>
<organism evidence="2 3">
    <name type="scientific">Pseudoalteromonas obscura</name>
    <dbReference type="NCBI Taxonomy" id="3048491"/>
    <lineage>
        <taxon>Bacteria</taxon>
        <taxon>Pseudomonadati</taxon>
        <taxon>Pseudomonadota</taxon>
        <taxon>Gammaproteobacteria</taxon>
        <taxon>Alteromonadales</taxon>
        <taxon>Pseudoalteromonadaceae</taxon>
        <taxon>Pseudoalteromonas</taxon>
    </lineage>
</organism>
<sequence length="250" mass="29289">MYIQVKRLIILGVLLLSYNAQSTTVEYVFINIWDEYTHTTQLPNTKVKRIFIQPDINVDKASVELFIDAYPIYQGLTIDKHNHLMNRFQVRKTPTSVLVENEQVISKMHLTSTAKTTSKPKRSSPLQTLSGKPLLKTRLQQDYQVLFFSDSLCPFQHIPACEKRIAQNNQLAKKRPEIFLTVIKPFYVDEHSAYAYQKRFAVQHDMVFDTYNQLFEYYQINELPYWVVFDTQGKVIYRGAHMPTKDLISL</sequence>
<dbReference type="SUPFAM" id="SSF52833">
    <property type="entry name" value="Thioredoxin-like"/>
    <property type="match status" value="1"/>
</dbReference>
<dbReference type="Proteomes" id="UP001231915">
    <property type="component" value="Unassembled WGS sequence"/>
</dbReference>
<feature type="domain" description="Thioredoxin" evidence="1">
    <location>
        <begin position="115"/>
        <end position="250"/>
    </location>
</feature>
<dbReference type="RefSeq" id="WP_284138490.1">
    <property type="nucleotide sequence ID" value="NZ_JASJUT010000012.1"/>
</dbReference>
<proteinExistence type="predicted"/>
<dbReference type="EMBL" id="JASJUT010000012">
    <property type="protein sequence ID" value="MDK2597814.1"/>
    <property type="molecule type" value="Genomic_DNA"/>
</dbReference>
<protein>
    <recommendedName>
        <fullName evidence="1">Thioredoxin domain-containing protein</fullName>
    </recommendedName>
</protein>
<name>A0ABT7ERX5_9GAMM</name>
<evidence type="ECO:0000313" key="2">
    <source>
        <dbReference type="EMBL" id="MDK2597814.1"/>
    </source>
</evidence>
<dbReference type="PROSITE" id="PS51352">
    <property type="entry name" value="THIOREDOXIN_2"/>
    <property type="match status" value="1"/>
</dbReference>
<evidence type="ECO:0000313" key="3">
    <source>
        <dbReference type="Proteomes" id="UP001231915"/>
    </source>
</evidence>
<accession>A0ABT7ERX5</accession>
<dbReference type="InterPro" id="IPR036249">
    <property type="entry name" value="Thioredoxin-like_sf"/>
</dbReference>
<gene>
    <name evidence="2" type="ORF">QNM18_22380</name>
</gene>
<reference evidence="2 3" key="1">
    <citation type="submission" date="2023-05" db="EMBL/GenBank/DDBJ databases">
        <title>Pseudoalteromonas ardens sp. nov., Pseudoalteromonas obscura sp. nov., and Pseudoalteromonas umbrosa sp. nov., isolated from the coral Montipora capitata.</title>
        <authorList>
            <person name="Thomas E.M."/>
            <person name="Smith E.M."/>
            <person name="Papke E."/>
            <person name="Shlafstein M.D."/>
            <person name="Oline D.K."/>
            <person name="Videau P."/>
            <person name="Saw J.H."/>
            <person name="Strangman W.K."/>
            <person name="Ushijima B."/>
        </authorList>
    </citation>
    <scope>NUCLEOTIDE SEQUENCE [LARGE SCALE GENOMIC DNA]</scope>
    <source>
        <strain evidence="2 3">P94</strain>
    </source>
</reference>
<dbReference type="Gene3D" id="3.40.30.10">
    <property type="entry name" value="Glutaredoxin"/>
    <property type="match status" value="1"/>
</dbReference>
<keyword evidence="3" id="KW-1185">Reference proteome</keyword>
<dbReference type="InterPro" id="IPR013766">
    <property type="entry name" value="Thioredoxin_domain"/>
</dbReference>
<evidence type="ECO:0000259" key="1">
    <source>
        <dbReference type="PROSITE" id="PS51352"/>
    </source>
</evidence>